<accession>A0A2L1IVY0</accession>
<sequence>MAFQGVNKLANVIGKFDGENYFLSNFSPSEIMFDYEDEKLVFKNGEAAFQAAKVRSMASKDPAEKSAYVKRLEAASSPNDAKYAGRSVKIDLEHWETIKVKCMREVVFQKFQQNPELRVQLMQTGHALLVEGNTWGDKFWGRCEGKGFNILGGILMEVRGYYLWTAEYNRRAFQRDMG</sequence>
<dbReference type="CDD" id="cd15457">
    <property type="entry name" value="NADAR"/>
    <property type="match status" value="1"/>
</dbReference>
<reference evidence="2 3" key="1">
    <citation type="submission" date="2018-01" db="EMBL/GenBank/DDBJ databases">
        <authorList>
            <person name="Grinwald M.F."/>
            <person name="Tasoff P."/>
            <person name="Simpson K.F."/>
            <person name="Vasser A."/>
            <person name="Shaffer C.D."/>
            <person name="Weston-Hafer K.A."/>
            <person name="Russell D.A."/>
            <person name="Pope W.H."/>
            <person name="Jacobs-Sera D."/>
            <person name="Hendrix R.W."/>
            <person name="Hatfull G.F."/>
        </authorList>
    </citation>
    <scope>NUCLEOTIDE SEQUENCE [LARGE SCALE GENOMIC DNA]</scope>
</reference>
<dbReference type="InterPro" id="IPR012816">
    <property type="entry name" value="NADAR"/>
</dbReference>
<dbReference type="OrthoDB" id="24258at10239"/>
<feature type="domain" description="NADAR" evidence="1">
    <location>
        <begin position="19"/>
        <end position="159"/>
    </location>
</feature>
<name>A0A2L1IVY0_9CAUD</name>
<dbReference type="SUPFAM" id="SSF143990">
    <property type="entry name" value="YbiA-like"/>
    <property type="match status" value="1"/>
</dbReference>
<dbReference type="Gene3D" id="1.10.357.40">
    <property type="entry name" value="YbiA-like"/>
    <property type="match status" value="1"/>
</dbReference>
<proteinExistence type="predicted"/>
<dbReference type="Pfam" id="PF08719">
    <property type="entry name" value="NADAR"/>
    <property type="match status" value="1"/>
</dbReference>
<organism evidence="2 3">
    <name type="scientific">Streptomyces phage BillNye</name>
    <dbReference type="NCBI Taxonomy" id="2079426"/>
    <lineage>
        <taxon>Viruses</taxon>
        <taxon>Duplodnaviria</taxon>
        <taxon>Heunggongvirae</taxon>
        <taxon>Uroviricota</taxon>
        <taxon>Caudoviricetes</taxon>
        <taxon>Stanwilliamsviridae</taxon>
        <taxon>Loccivirinae</taxon>
        <taxon>Wilnyevirus</taxon>
        <taxon>Wilnyevirus billnye</taxon>
    </lineage>
</organism>
<dbReference type="Proteomes" id="UP000241925">
    <property type="component" value="Segment"/>
</dbReference>
<dbReference type="NCBIfam" id="TIGR02464">
    <property type="entry name" value="ribofla_fusion"/>
    <property type="match status" value="1"/>
</dbReference>
<keyword evidence="3" id="KW-1185">Reference proteome</keyword>
<dbReference type="InterPro" id="IPR037238">
    <property type="entry name" value="YbiA-like_sf"/>
</dbReference>
<evidence type="ECO:0000313" key="3">
    <source>
        <dbReference type="Proteomes" id="UP000241925"/>
    </source>
</evidence>
<dbReference type="EMBL" id="MG757153">
    <property type="protein sequence ID" value="AVD99349.1"/>
    <property type="molecule type" value="Genomic_DNA"/>
</dbReference>
<evidence type="ECO:0000259" key="1">
    <source>
        <dbReference type="Pfam" id="PF08719"/>
    </source>
</evidence>
<protein>
    <recommendedName>
        <fullName evidence="1">NADAR domain-containing protein</fullName>
    </recommendedName>
</protein>
<evidence type="ECO:0000313" key="2">
    <source>
        <dbReference type="EMBL" id="AVD99349.1"/>
    </source>
</evidence>
<gene>
    <name evidence="2" type="ORF">SEA_BILLNYE_177</name>
</gene>